<organism evidence="2">
    <name type="scientific">Ixodes ricinus</name>
    <name type="common">Common tick</name>
    <name type="synonym">Acarus ricinus</name>
    <dbReference type="NCBI Taxonomy" id="34613"/>
    <lineage>
        <taxon>Eukaryota</taxon>
        <taxon>Metazoa</taxon>
        <taxon>Ecdysozoa</taxon>
        <taxon>Arthropoda</taxon>
        <taxon>Chelicerata</taxon>
        <taxon>Arachnida</taxon>
        <taxon>Acari</taxon>
        <taxon>Parasitiformes</taxon>
        <taxon>Ixodida</taxon>
        <taxon>Ixodoidea</taxon>
        <taxon>Ixodidae</taxon>
        <taxon>Ixodinae</taxon>
        <taxon>Ixodes</taxon>
    </lineage>
</organism>
<accession>A0A6B0V2T5</accession>
<proteinExistence type="predicted"/>
<name>A0A6B0V2T5_IXORI</name>
<feature type="signal peptide" evidence="1">
    <location>
        <begin position="1"/>
        <end position="19"/>
    </location>
</feature>
<dbReference type="EMBL" id="GIFC01014022">
    <property type="protein sequence ID" value="MXU96105.1"/>
    <property type="molecule type" value="Transcribed_RNA"/>
</dbReference>
<feature type="chain" id="PRO_5025404910" evidence="1">
    <location>
        <begin position="20"/>
        <end position="205"/>
    </location>
</feature>
<protein>
    <submittedName>
        <fullName evidence="2">Putative secreted protein</fullName>
    </submittedName>
</protein>
<evidence type="ECO:0000313" key="2">
    <source>
        <dbReference type="EMBL" id="MXU96105.1"/>
    </source>
</evidence>
<dbReference type="AlphaFoldDB" id="A0A6B0V2T5"/>
<reference evidence="2" key="1">
    <citation type="submission" date="2019-12" db="EMBL/GenBank/DDBJ databases">
        <title>An insight into the sialome of adult female Ixodes ricinus ticks feeding for 6 days.</title>
        <authorList>
            <person name="Perner J."/>
            <person name="Ribeiro J.M.C."/>
        </authorList>
    </citation>
    <scope>NUCLEOTIDE SEQUENCE</scope>
    <source>
        <strain evidence="2">Semi-engorged</strain>
        <tissue evidence="2">Salivary glands</tissue>
    </source>
</reference>
<sequence length="205" mass="22184">MPTLFAAMVFSLMPPTGSTLPVSDTSPVMATPGSTGLPSARESRAVTMVMPALGPSFGTAPSGTWRWTCAFWRKSFSGSWERRKLFATEKAMLALSFITSPRWPVSCSEPSAPFLSVELAKGRGTAVSMYSAEPPMAVQARPMTTPGGVTSYMRSCVNSCLPTKSLRLSGRTSTSSASLLTILKAAFLRIFSMCFWRFRTPLSRQ</sequence>
<keyword evidence="1" id="KW-0732">Signal</keyword>
<evidence type="ECO:0000256" key="1">
    <source>
        <dbReference type="SAM" id="SignalP"/>
    </source>
</evidence>